<reference evidence="1 2" key="1">
    <citation type="journal article" date="2020" name="Mol. Biol. Evol.">
        <title>Distinct Expression and Methylation Patterns for Genes with Different Fates following a Single Whole-Genome Duplication in Flowering Plants.</title>
        <authorList>
            <person name="Shi T."/>
            <person name="Rahmani R.S."/>
            <person name="Gugger P.F."/>
            <person name="Wang M."/>
            <person name="Li H."/>
            <person name="Zhang Y."/>
            <person name="Li Z."/>
            <person name="Wang Q."/>
            <person name="Van de Peer Y."/>
            <person name="Marchal K."/>
            <person name="Chen J."/>
        </authorList>
    </citation>
    <scope>NUCLEOTIDE SEQUENCE [LARGE SCALE GENOMIC DNA]</scope>
    <source>
        <tissue evidence="1">Leaf</tissue>
    </source>
</reference>
<dbReference type="AlphaFoldDB" id="A0A822ZKP2"/>
<name>A0A822ZKP2_NELNU</name>
<sequence>MKQLDKAYMEYFREKRISNLSNDRVNIMASRLLSSNKCANSENECLKSISAKATRMITLV</sequence>
<keyword evidence="2" id="KW-1185">Reference proteome</keyword>
<evidence type="ECO:0000313" key="1">
    <source>
        <dbReference type="EMBL" id="DAD45732.1"/>
    </source>
</evidence>
<evidence type="ECO:0000313" key="2">
    <source>
        <dbReference type="Proteomes" id="UP000607653"/>
    </source>
</evidence>
<gene>
    <name evidence="1" type="ORF">HUJ06_003962</name>
</gene>
<accession>A0A822ZKP2</accession>
<organism evidence="1 2">
    <name type="scientific">Nelumbo nucifera</name>
    <name type="common">Sacred lotus</name>
    <dbReference type="NCBI Taxonomy" id="4432"/>
    <lineage>
        <taxon>Eukaryota</taxon>
        <taxon>Viridiplantae</taxon>
        <taxon>Streptophyta</taxon>
        <taxon>Embryophyta</taxon>
        <taxon>Tracheophyta</taxon>
        <taxon>Spermatophyta</taxon>
        <taxon>Magnoliopsida</taxon>
        <taxon>Proteales</taxon>
        <taxon>Nelumbonaceae</taxon>
        <taxon>Nelumbo</taxon>
    </lineage>
</organism>
<comment type="caution">
    <text evidence="1">The sequence shown here is derived from an EMBL/GenBank/DDBJ whole genome shotgun (WGS) entry which is preliminary data.</text>
</comment>
<dbReference type="Proteomes" id="UP000607653">
    <property type="component" value="Unassembled WGS sequence"/>
</dbReference>
<protein>
    <submittedName>
        <fullName evidence="1">Uncharacterized protein</fullName>
    </submittedName>
</protein>
<dbReference type="EMBL" id="DUZY01000007">
    <property type="protein sequence ID" value="DAD45732.1"/>
    <property type="molecule type" value="Genomic_DNA"/>
</dbReference>
<proteinExistence type="predicted"/>